<evidence type="ECO:0000259" key="2">
    <source>
        <dbReference type="Pfam" id="PF03184"/>
    </source>
</evidence>
<protein>
    <submittedName>
        <fullName evidence="3">DDE-domain-containing protein</fullName>
    </submittedName>
</protein>
<gene>
    <name evidence="3" type="ORF">K505DRAFT_191510</name>
</gene>
<reference evidence="3" key="1">
    <citation type="journal article" date="2020" name="Stud. Mycol.">
        <title>101 Dothideomycetes genomes: a test case for predicting lifestyles and emergence of pathogens.</title>
        <authorList>
            <person name="Haridas S."/>
            <person name="Albert R."/>
            <person name="Binder M."/>
            <person name="Bloem J."/>
            <person name="Labutti K."/>
            <person name="Salamov A."/>
            <person name="Andreopoulos B."/>
            <person name="Baker S."/>
            <person name="Barry K."/>
            <person name="Bills G."/>
            <person name="Bluhm B."/>
            <person name="Cannon C."/>
            <person name="Castanera R."/>
            <person name="Culley D."/>
            <person name="Daum C."/>
            <person name="Ezra D."/>
            <person name="Gonzalez J."/>
            <person name="Henrissat B."/>
            <person name="Kuo A."/>
            <person name="Liang C."/>
            <person name="Lipzen A."/>
            <person name="Lutzoni F."/>
            <person name="Magnuson J."/>
            <person name="Mondo S."/>
            <person name="Nolan M."/>
            <person name="Ohm R."/>
            <person name="Pangilinan J."/>
            <person name="Park H.-J."/>
            <person name="Ramirez L."/>
            <person name="Alfaro M."/>
            <person name="Sun H."/>
            <person name="Tritt A."/>
            <person name="Yoshinaga Y."/>
            <person name="Zwiers L.-H."/>
            <person name="Turgeon B."/>
            <person name="Goodwin S."/>
            <person name="Spatafora J."/>
            <person name="Crous P."/>
            <person name="Grigoriev I."/>
        </authorList>
    </citation>
    <scope>NUCLEOTIDE SEQUENCE</scope>
    <source>
        <strain evidence="3">CBS 109.77</strain>
    </source>
</reference>
<feature type="domain" description="DDE-1" evidence="2">
    <location>
        <begin position="1"/>
        <end position="71"/>
    </location>
</feature>
<sequence>VELLFLPAHSSHVLQPLDLTGFSVVKSKYRHQIRKLSALDNAAPVKKKRFITCYDYAREEGLSERVIRAGWQAAGICPFNKPQDLYYIQRELQKSEIVTRKVQIVLRKAGKALSAANTQAAELQAENLRLQSLLSTTQLKNPRKRVQVDPN</sequence>
<dbReference type="AlphaFoldDB" id="A0A6A6WMZ5"/>
<feature type="coiled-coil region" evidence="1">
    <location>
        <begin position="106"/>
        <end position="133"/>
    </location>
</feature>
<dbReference type="Pfam" id="PF03184">
    <property type="entry name" value="DDE_1"/>
    <property type="match status" value="1"/>
</dbReference>
<feature type="non-terminal residue" evidence="3">
    <location>
        <position position="1"/>
    </location>
</feature>
<dbReference type="InterPro" id="IPR004875">
    <property type="entry name" value="DDE_SF_endonuclease_dom"/>
</dbReference>
<keyword evidence="1" id="KW-0175">Coiled coil</keyword>
<feature type="non-terminal residue" evidence="3">
    <location>
        <position position="151"/>
    </location>
</feature>
<evidence type="ECO:0000313" key="4">
    <source>
        <dbReference type="Proteomes" id="UP000799757"/>
    </source>
</evidence>
<name>A0A6A6WMZ5_9PLEO</name>
<dbReference type="EMBL" id="MU003231">
    <property type="protein sequence ID" value="KAF2785425.1"/>
    <property type="molecule type" value="Genomic_DNA"/>
</dbReference>
<accession>A0A6A6WMZ5</accession>
<dbReference type="GO" id="GO:0003676">
    <property type="term" value="F:nucleic acid binding"/>
    <property type="evidence" value="ECO:0007669"/>
    <property type="project" value="InterPro"/>
</dbReference>
<keyword evidence="4" id="KW-1185">Reference proteome</keyword>
<evidence type="ECO:0000313" key="3">
    <source>
        <dbReference type="EMBL" id="KAF2785425.1"/>
    </source>
</evidence>
<dbReference type="Proteomes" id="UP000799757">
    <property type="component" value="Unassembled WGS sequence"/>
</dbReference>
<evidence type="ECO:0000256" key="1">
    <source>
        <dbReference type="SAM" id="Coils"/>
    </source>
</evidence>
<proteinExistence type="predicted"/>
<dbReference type="OrthoDB" id="3935526at2759"/>
<organism evidence="3 4">
    <name type="scientific">Melanomma pulvis-pyrius CBS 109.77</name>
    <dbReference type="NCBI Taxonomy" id="1314802"/>
    <lineage>
        <taxon>Eukaryota</taxon>
        <taxon>Fungi</taxon>
        <taxon>Dikarya</taxon>
        <taxon>Ascomycota</taxon>
        <taxon>Pezizomycotina</taxon>
        <taxon>Dothideomycetes</taxon>
        <taxon>Pleosporomycetidae</taxon>
        <taxon>Pleosporales</taxon>
        <taxon>Melanommataceae</taxon>
        <taxon>Melanomma</taxon>
    </lineage>
</organism>